<dbReference type="AlphaFoldDB" id="A0A1I5XX86"/>
<keyword evidence="2" id="KW-1185">Reference proteome</keyword>
<dbReference type="PANTHER" id="PTHR47271">
    <property type="entry name" value="ARGININE DEIMINASE"/>
    <property type="match status" value="1"/>
</dbReference>
<dbReference type="Gene3D" id="3.75.10.10">
    <property type="entry name" value="L-arginine/glycine Amidinotransferase, Chain A"/>
    <property type="match status" value="1"/>
</dbReference>
<dbReference type="OrthoDB" id="9814070at2"/>
<reference evidence="2" key="1">
    <citation type="submission" date="2016-10" db="EMBL/GenBank/DDBJ databases">
        <authorList>
            <person name="Varghese N."/>
            <person name="Submissions S."/>
        </authorList>
    </citation>
    <scope>NUCLEOTIDE SEQUENCE [LARGE SCALE GENOMIC DNA]</scope>
    <source>
        <strain evidence="2">DSM 11706</strain>
    </source>
</reference>
<name>A0A1I5XX86_9BACI</name>
<dbReference type="Proteomes" id="UP000198734">
    <property type="component" value="Unassembled WGS sequence"/>
</dbReference>
<dbReference type="PANTHER" id="PTHR47271:SF2">
    <property type="entry name" value="ARGININE DEIMINASE"/>
    <property type="match status" value="1"/>
</dbReference>
<accession>A0A1I5XX86</accession>
<dbReference type="EMBL" id="FOXU01000002">
    <property type="protein sequence ID" value="SFQ36535.1"/>
    <property type="molecule type" value="Genomic_DNA"/>
</dbReference>
<dbReference type="SUPFAM" id="SSF55909">
    <property type="entry name" value="Pentein"/>
    <property type="match status" value="1"/>
</dbReference>
<dbReference type="GO" id="GO:0019546">
    <property type="term" value="P:L-arginine deiminase pathway"/>
    <property type="evidence" value="ECO:0007669"/>
    <property type="project" value="TreeGrafter"/>
</dbReference>
<sequence>MVKIIQDQSQIHCQSEYETLKKVVLCEPQYMEIKEVINDVQKQYVNDNIDRSLAISQHQQFEKALENAGVEVIKLTPSKDHPEQVFTRDIGFTLGNHLFISEMANPIRQGEEKVLAHWMNEHDIFYKKLSEHSIEGGDVIVDGHRVFIGIGHRTSMDAIKVLQKELTDFDILPIVFNPKYLHLDCVFNILSAKDALIFPDALDKNMVELLSSMYNLIEVSESEQFSMGTNVLSIGQNRVISLPINHDVNLQMRQHGYQVIEVDFSEIIKSGGSFRCCSMPIERR</sequence>
<dbReference type="Pfam" id="PF19420">
    <property type="entry name" value="DDAH_eukar"/>
    <property type="match status" value="1"/>
</dbReference>
<dbReference type="STRING" id="126156.SAMN05421670_1774"/>
<evidence type="ECO:0000313" key="1">
    <source>
        <dbReference type="EMBL" id="SFQ36535.1"/>
    </source>
</evidence>
<keyword evidence="1" id="KW-0378">Hydrolase</keyword>
<proteinExistence type="predicted"/>
<gene>
    <name evidence="1" type="ORF">SAMN05421670_1774</name>
</gene>
<dbReference type="RefSeq" id="WP_093536262.1">
    <property type="nucleotide sequence ID" value="NZ_FOXU01000002.1"/>
</dbReference>
<protein>
    <submittedName>
        <fullName evidence="1">N-Dimethylarginine dimethylaminohydrolase</fullName>
    </submittedName>
</protein>
<evidence type="ECO:0000313" key="2">
    <source>
        <dbReference type="Proteomes" id="UP000198734"/>
    </source>
</evidence>
<dbReference type="GO" id="GO:0016990">
    <property type="term" value="F:arginine deiminase activity"/>
    <property type="evidence" value="ECO:0007669"/>
    <property type="project" value="TreeGrafter"/>
</dbReference>
<organism evidence="1 2">
    <name type="scientific">Psychrobacillus psychrotolerans</name>
    <dbReference type="NCBI Taxonomy" id="126156"/>
    <lineage>
        <taxon>Bacteria</taxon>
        <taxon>Bacillati</taxon>
        <taxon>Bacillota</taxon>
        <taxon>Bacilli</taxon>
        <taxon>Bacillales</taxon>
        <taxon>Bacillaceae</taxon>
        <taxon>Psychrobacillus</taxon>
    </lineage>
</organism>